<evidence type="ECO:0000313" key="1">
    <source>
        <dbReference type="EMBL" id="SDO53903.1"/>
    </source>
</evidence>
<accession>A0A1H0KDM8</accession>
<organism evidence="1 2">
    <name type="scientific">Desulforhopalus singaporensis</name>
    <dbReference type="NCBI Taxonomy" id="91360"/>
    <lineage>
        <taxon>Bacteria</taxon>
        <taxon>Pseudomonadati</taxon>
        <taxon>Thermodesulfobacteriota</taxon>
        <taxon>Desulfobulbia</taxon>
        <taxon>Desulfobulbales</taxon>
        <taxon>Desulfocapsaceae</taxon>
        <taxon>Desulforhopalus</taxon>
    </lineage>
</organism>
<dbReference type="GO" id="GO:0008168">
    <property type="term" value="F:methyltransferase activity"/>
    <property type="evidence" value="ECO:0007669"/>
    <property type="project" value="UniProtKB-KW"/>
</dbReference>
<keyword evidence="2" id="KW-1185">Reference proteome</keyword>
<proteinExistence type="predicted"/>
<keyword evidence="1" id="KW-0489">Methyltransferase</keyword>
<dbReference type="Pfam" id="PF09505">
    <property type="entry name" value="Dimeth_Pyl"/>
    <property type="match status" value="1"/>
</dbReference>
<dbReference type="AlphaFoldDB" id="A0A1H0KDM8"/>
<dbReference type="NCBIfam" id="TIGR02368">
    <property type="entry name" value="dimeth_PyL"/>
    <property type="match status" value="1"/>
</dbReference>
<sequence>MAKIFSRYGDGTPLELDEKELMEELHAGTEDAADRAKVSTLTDDDLKHLYEILASPYKFVSVEPGKEVLLTYDAGTLKIRRVGVNVDRIQALQIYEKIMGADTMELCHVDYSYKPLKPIVTMEQPILEQALLSTHIPLFYGAMPNLGLYSQPDGPFPNPAELLPNGKIKEARESLEQTVEEAVRDIVFAGSAMYESGADGINLDSVGAAGDADFLASLMATKKLKEKYPDICIEIGMAGEFILGMHGELEFEGTRLAGLYAHDQVRLAAQAGATIFGPVVNTNTTETSAWNLARAITFMKACGEVAEIPIHPNMGMGVGAVPVNDHPPIDSVSRASAAMTSLVRLDGL</sequence>
<reference evidence="1 2" key="1">
    <citation type="submission" date="2016-10" db="EMBL/GenBank/DDBJ databases">
        <authorList>
            <person name="de Groot N.N."/>
        </authorList>
    </citation>
    <scope>NUCLEOTIDE SEQUENCE [LARGE SCALE GENOMIC DNA]</scope>
    <source>
        <strain evidence="1 2">DSM 12130</strain>
    </source>
</reference>
<protein>
    <submittedName>
        <fullName evidence="1">Dimethylamine:corrinoid methyltransferase</fullName>
    </submittedName>
</protein>
<keyword evidence="1" id="KW-0808">Transferase</keyword>
<evidence type="ECO:0000313" key="2">
    <source>
        <dbReference type="Proteomes" id="UP000199073"/>
    </source>
</evidence>
<dbReference type="Proteomes" id="UP000199073">
    <property type="component" value="Unassembled WGS sequence"/>
</dbReference>
<gene>
    <name evidence="1" type="ORF">SAMN05660330_00458</name>
</gene>
<dbReference type="STRING" id="91360.SAMN05660330_00458"/>
<name>A0A1H0KDM8_9BACT</name>
<dbReference type="GO" id="GO:0032259">
    <property type="term" value="P:methylation"/>
    <property type="evidence" value="ECO:0007669"/>
    <property type="project" value="UniProtKB-KW"/>
</dbReference>
<dbReference type="InterPro" id="IPR012653">
    <property type="entry name" value="Dimeth_MeTrfase_MtbB"/>
</dbReference>
<dbReference type="GO" id="GO:0015948">
    <property type="term" value="P:methanogenesis"/>
    <property type="evidence" value="ECO:0007669"/>
    <property type="project" value="InterPro"/>
</dbReference>
<dbReference type="EMBL" id="FNJI01000003">
    <property type="protein sequence ID" value="SDO53903.1"/>
    <property type="molecule type" value="Genomic_DNA"/>
</dbReference>